<dbReference type="RefSeq" id="WP_313914209.1">
    <property type="nucleotide sequence ID" value="NZ_CP135076.1"/>
</dbReference>
<dbReference type="EMBL" id="CP135076">
    <property type="protein sequence ID" value="WNO53090.1"/>
    <property type="molecule type" value="Genomic_DNA"/>
</dbReference>
<organism evidence="1 2">
    <name type="scientific">Stakelama saccharophila</name>
    <dbReference type="NCBI Taxonomy" id="3075605"/>
    <lineage>
        <taxon>Bacteria</taxon>
        <taxon>Pseudomonadati</taxon>
        <taxon>Pseudomonadota</taxon>
        <taxon>Alphaproteobacteria</taxon>
        <taxon>Sphingomonadales</taxon>
        <taxon>Sphingomonadaceae</taxon>
        <taxon>Stakelama</taxon>
    </lineage>
</organism>
<proteinExistence type="predicted"/>
<keyword evidence="2" id="KW-1185">Reference proteome</keyword>
<protein>
    <submittedName>
        <fullName evidence="1">DUF5076 domain-containing protein</fullName>
    </submittedName>
</protein>
<accession>A0ABZ0B6Q0</accession>
<sequence>MAEGEHPGAIPLEGGEALGPQAAELIRAWINEEGRANVWVAAFRLEDPKVFGYFLSDIARHGARAYATTYGLTEDEALQQIVDGLGEQLREQFSTITTIQDGSLD</sequence>
<evidence type="ECO:0000313" key="2">
    <source>
        <dbReference type="Proteomes" id="UP001302249"/>
    </source>
</evidence>
<dbReference type="InterPro" id="IPR031796">
    <property type="entry name" value="DUF5076"/>
</dbReference>
<name>A0ABZ0B6Q0_9SPHN</name>
<gene>
    <name evidence="1" type="ORF">RPR59_11600</name>
</gene>
<reference evidence="1 2" key="1">
    <citation type="submission" date="2023-09" db="EMBL/GenBank/DDBJ databases">
        <authorList>
            <person name="Rey-Velasco X."/>
        </authorList>
    </citation>
    <scope>NUCLEOTIDE SEQUENCE [LARGE SCALE GENOMIC DNA]</scope>
    <source>
        <strain evidence="1 2">W311</strain>
    </source>
</reference>
<dbReference type="Pfam" id="PF16826">
    <property type="entry name" value="DUF5076"/>
    <property type="match status" value="1"/>
</dbReference>
<dbReference type="Proteomes" id="UP001302249">
    <property type="component" value="Chromosome"/>
</dbReference>
<dbReference type="Gene3D" id="3.30.2370.10">
    <property type="entry name" value="putative pyruvate dehydrogenase"/>
    <property type="match status" value="1"/>
</dbReference>
<evidence type="ECO:0000313" key="1">
    <source>
        <dbReference type="EMBL" id="WNO53090.1"/>
    </source>
</evidence>